<accession>A0ACC0VV14</accession>
<reference evidence="1 2" key="1">
    <citation type="journal article" date="2022" name="bioRxiv">
        <title>The genome of the oomycete Peronosclerospora sorghi, a cosmopolitan pathogen of maize and sorghum, is inflated with dispersed pseudogenes.</title>
        <authorList>
            <person name="Fletcher K."/>
            <person name="Martin F."/>
            <person name="Isakeit T."/>
            <person name="Cavanaugh K."/>
            <person name="Magill C."/>
            <person name="Michelmore R."/>
        </authorList>
    </citation>
    <scope>NUCLEOTIDE SEQUENCE [LARGE SCALE GENOMIC DNA]</scope>
    <source>
        <strain evidence="1">P6</strain>
    </source>
</reference>
<comment type="caution">
    <text evidence="1">The sequence shown here is derived from an EMBL/GenBank/DDBJ whole genome shotgun (WGS) entry which is preliminary data.</text>
</comment>
<evidence type="ECO:0000313" key="2">
    <source>
        <dbReference type="Proteomes" id="UP001163321"/>
    </source>
</evidence>
<protein>
    <submittedName>
        <fullName evidence="1">Uncharacterized protein</fullName>
    </submittedName>
</protein>
<keyword evidence="2" id="KW-1185">Reference proteome</keyword>
<proteinExistence type="predicted"/>
<gene>
    <name evidence="1" type="ORF">PsorP6_010525</name>
</gene>
<sequence length="120" mass="13141">MQLQTVVVMVMATFLYNKESMATSHTSSASNPDQDADRIDNEDRGLRGLIFKFTKSRGTPFHASTSNFNAYADEHAARTALLASTSDLNAYADGHVAQTEKSAEEETSDASQFLSAYQHT</sequence>
<organism evidence="1 2">
    <name type="scientific">Peronosclerospora sorghi</name>
    <dbReference type="NCBI Taxonomy" id="230839"/>
    <lineage>
        <taxon>Eukaryota</taxon>
        <taxon>Sar</taxon>
        <taxon>Stramenopiles</taxon>
        <taxon>Oomycota</taxon>
        <taxon>Peronosporomycetes</taxon>
        <taxon>Peronosporales</taxon>
        <taxon>Peronosporaceae</taxon>
        <taxon>Peronosclerospora</taxon>
    </lineage>
</organism>
<name>A0ACC0VV14_9STRA</name>
<dbReference type="EMBL" id="CM047585">
    <property type="protein sequence ID" value="KAI9909941.1"/>
    <property type="molecule type" value="Genomic_DNA"/>
</dbReference>
<evidence type="ECO:0000313" key="1">
    <source>
        <dbReference type="EMBL" id="KAI9909941.1"/>
    </source>
</evidence>
<dbReference type="Proteomes" id="UP001163321">
    <property type="component" value="Chromosome 6"/>
</dbReference>